<dbReference type="GO" id="GO:0043565">
    <property type="term" value="F:sequence-specific DNA binding"/>
    <property type="evidence" value="ECO:0007669"/>
    <property type="project" value="InterPro"/>
</dbReference>
<dbReference type="SMART" id="SM00342">
    <property type="entry name" value="HTH_ARAC"/>
    <property type="match status" value="1"/>
</dbReference>
<dbReference type="Proteomes" id="UP000295197">
    <property type="component" value="Unassembled WGS sequence"/>
</dbReference>
<evidence type="ECO:0000256" key="3">
    <source>
        <dbReference type="ARBA" id="ARBA00023163"/>
    </source>
</evidence>
<organism evidence="6 7">
    <name type="scientific">Sphingobacterium alimentarium</name>
    <dbReference type="NCBI Taxonomy" id="797292"/>
    <lineage>
        <taxon>Bacteria</taxon>
        <taxon>Pseudomonadati</taxon>
        <taxon>Bacteroidota</taxon>
        <taxon>Sphingobacteriia</taxon>
        <taxon>Sphingobacteriales</taxon>
        <taxon>Sphingobacteriaceae</taxon>
        <taxon>Sphingobacterium</taxon>
    </lineage>
</organism>
<name>A0A4R3VLN0_9SPHI</name>
<feature type="coiled-coil region" evidence="4">
    <location>
        <begin position="103"/>
        <end position="130"/>
    </location>
</feature>
<keyword evidence="2 6" id="KW-0238">DNA-binding</keyword>
<dbReference type="PANTHER" id="PTHR43280">
    <property type="entry name" value="ARAC-FAMILY TRANSCRIPTIONAL REGULATOR"/>
    <property type="match status" value="1"/>
</dbReference>
<dbReference type="PANTHER" id="PTHR43280:SF32">
    <property type="entry name" value="TRANSCRIPTIONAL REGULATORY PROTEIN"/>
    <property type="match status" value="1"/>
</dbReference>
<sequence length="269" mass="31299">MNRITVTENIKAPRNFTISSPLYHVILLKQNMHFMVDLIPYSVDRSVCIFLSPYQKFVTLEPSEISILAFHGDFYCIEYHKKEVACNGILFNNIFSAPYIKLKPTLRQEIQELFQKINSLQERTEAFEESLIKAYLQVLLALSSKEKQKSSPLESSEVISPYANFNEIVEKFYIKQRSLGFYANYYQTTSGNLSKKIKTLYGKPPSVIIRERLILEAKKLLHLTHKNISEIAYELSFEDEFYFSKYFKKEVGVSPKLYRQKVGISIVAK</sequence>
<comment type="caution">
    <text evidence="6">The sequence shown here is derived from an EMBL/GenBank/DDBJ whole genome shotgun (WGS) entry which is preliminary data.</text>
</comment>
<dbReference type="AlphaFoldDB" id="A0A4R3VLN0"/>
<dbReference type="EMBL" id="SMBZ01000052">
    <property type="protein sequence ID" value="TCV07446.1"/>
    <property type="molecule type" value="Genomic_DNA"/>
</dbReference>
<keyword evidence="7" id="KW-1185">Reference proteome</keyword>
<dbReference type="OrthoDB" id="2585681at2"/>
<feature type="domain" description="HTH araC/xylS-type" evidence="5">
    <location>
        <begin position="163"/>
        <end position="261"/>
    </location>
</feature>
<dbReference type="PRINTS" id="PR00032">
    <property type="entry name" value="HTHARAC"/>
</dbReference>
<evidence type="ECO:0000313" key="7">
    <source>
        <dbReference type="Proteomes" id="UP000295197"/>
    </source>
</evidence>
<dbReference type="SUPFAM" id="SSF46689">
    <property type="entry name" value="Homeodomain-like"/>
    <property type="match status" value="1"/>
</dbReference>
<protein>
    <submittedName>
        <fullName evidence="6">AraC-like DNA-binding protein</fullName>
    </submittedName>
</protein>
<evidence type="ECO:0000259" key="5">
    <source>
        <dbReference type="PROSITE" id="PS01124"/>
    </source>
</evidence>
<evidence type="ECO:0000313" key="6">
    <source>
        <dbReference type="EMBL" id="TCV07446.1"/>
    </source>
</evidence>
<keyword evidence="3" id="KW-0804">Transcription</keyword>
<dbReference type="PROSITE" id="PS01124">
    <property type="entry name" value="HTH_ARAC_FAMILY_2"/>
    <property type="match status" value="1"/>
</dbReference>
<reference evidence="6 7" key="1">
    <citation type="submission" date="2019-03" db="EMBL/GenBank/DDBJ databases">
        <title>Genomic Encyclopedia of Type Strains, Phase IV (KMG-IV): sequencing the most valuable type-strain genomes for metagenomic binning, comparative biology and taxonomic classification.</title>
        <authorList>
            <person name="Goeker M."/>
        </authorList>
    </citation>
    <scope>NUCLEOTIDE SEQUENCE [LARGE SCALE GENOMIC DNA]</scope>
    <source>
        <strain evidence="6 7">DSM 22362</strain>
    </source>
</reference>
<keyword evidence="1" id="KW-0805">Transcription regulation</keyword>
<evidence type="ECO:0000256" key="4">
    <source>
        <dbReference type="SAM" id="Coils"/>
    </source>
</evidence>
<gene>
    <name evidence="6" type="ORF">EDC17_105221</name>
</gene>
<dbReference type="InterPro" id="IPR020449">
    <property type="entry name" value="Tscrpt_reg_AraC-type_HTH"/>
</dbReference>
<dbReference type="InterPro" id="IPR009057">
    <property type="entry name" value="Homeodomain-like_sf"/>
</dbReference>
<keyword evidence="4" id="KW-0175">Coiled coil</keyword>
<dbReference type="GO" id="GO:0003700">
    <property type="term" value="F:DNA-binding transcription factor activity"/>
    <property type="evidence" value="ECO:0007669"/>
    <property type="project" value="InterPro"/>
</dbReference>
<dbReference type="InterPro" id="IPR018060">
    <property type="entry name" value="HTH_AraC"/>
</dbReference>
<dbReference type="RefSeq" id="WP_132778795.1">
    <property type="nucleotide sequence ID" value="NZ_SMBZ01000052.1"/>
</dbReference>
<evidence type="ECO:0000256" key="1">
    <source>
        <dbReference type="ARBA" id="ARBA00023015"/>
    </source>
</evidence>
<proteinExistence type="predicted"/>
<dbReference type="Gene3D" id="1.10.10.60">
    <property type="entry name" value="Homeodomain-like"/>
    <property type="match status" value="1"/>
</dbReference>
<dbReference type="Pfam" id="PF12833">
    <property type="entry name" value="HTH_18"/>
    <property type="match status" value="1"/>
</dbReference>
<evidence type="ECO:0000256" key="2">
    <source>
        <dbReference type="ARBA" id="ARBA00023125"/>
    </source>
</evidence>
<accession>A0A4R3VLN0</accession>